<keyword evidence="18" id="KW-1185">Reference proteome</keyword>
<evidence type="ECO:0000313" key="18">
    <source>
        <dbReference type="Proteomes" id="UP001303046"/>
    </source>
</evidence>
<feature type="region of interest" description="Disordered" evidence="16">
    <location>
        <begin position="522"/>
        <end position="601"/>
    </location>
</feature>
<evidence type="ECO:0000256" key="1">
    <source>
        <dbReference type="ARBA" id="ARBA00004610"/>
    </source>
</evidence>
<dbReference type="Pfam" id="PF03297">
    <property type="entry name" value="Ribosomal_S25"/>
    <property type="match status" value="1"/>
</dbReference>
<evidence type="ECO:0000256" key="6">
    <source>
        <dbReference type="ARBA" id="ARBA00022692"/>
    </source>
</evidence>
<keyword evidence="9" id="KW-0689">Ribosomal protein</keyword>
<evidence type="ECO:0000256" key="2">
    <source>
        <dbReference type="ARBA" id="ARBA00004651"/>
    </source>
</evidence>
<comment type="caution">
    <text evidence="17">The sequence shown here is derived from an EMBL/GenBank/DDBJ whole genome shotgun (WGS) entry which is preliminary data.</text>
</comment>
<evidence type="ECO:0000256" key="9">
    <source>
        <dbReference type="ARBA" id="ARBA00022980"/>
    </source>
</evidence>
<feature type="transmembrane region" description="Helical" evidence="15">
    <location>
        <begin position="307"/>
        <end position="328"/>
    </location>
</feature>
<proteinExistence type="inferred from homology"/>
<comment type="subcellular location">
    <subcellularLocation>
        <location evidence="1">Cell junction</location>
        <location evidence="1">Gap junction</location>
    </subcellularLocation>
    <subcellularLocation>
        <location evidence="2 15">Cell membrane</location>
        <topology evidence="2 15">Multi-pass membrane protein</topology>
    </subcellularLocation>
</comment>
<dbReference type="PROSITE" id="PS51013">
    <property type="entry name" value="PANNEXIN"/>
    <property type="match status" value="1"/>
</dbReference>
<keyword evidence="11 15" id="KW-0406">Ion transport</keyword>
<evidence type="ECO:0000256" key="4">
    <source>
        <dbReference type="ARBA" id="ARBA00022448"/>
    </source>
</evidence>
<evidence type="ECO:0000256" key="14">
    <source>
        <dbReference type="ARBA" id="ARBA00023303"/>
    </source>
</evidence>
<accession>A0ABR1DBK3</accession>
<evidence type="ECO:0000256" key="16">
    <source>
        <dbReference type="SAM" id="MobiDB-lite"/>
    </source>
</evidence>
<dbReference type="Gene3D" id="3.30.63.20">
    <property type="match status" value="1"/>
</dbReference>
<dbReference type="InterPro" id="IPR000990">
    <property type="entry name" value="Innexin"/>
</dbReference>
<evidence type="ECO:0000256" key="15">
    <source>
        <dbReference type="RuleBase" id="RU010713"/>
    </source>
</evidence>
<name>A0ABR1DBK3_NECAM</name>
<gene>
    <name evidence="17" type="primary">Necator_chrIV.g13937</name>
    <name evidence="15" type="synonym">inx</name>
    <name evidence="17" type="ORF">RB195_000645</name>
</gene>
<dbReference type="PANTHER" id="PTHR11893:SF9">
    <property type="entry name" value="INNEXIN-7"/>
    <property type="match status" value="1"/>
</dbReference>
<sequence length="618" mass="70536">MPPKSSKKADPKGGKAPPAKKKEGSGGKAKKKKWSKGKVRDKLNNMVLFDQATYDKLYKEVITYKLITPSVVSERLKVRASLAKAGLRELQAKGLVKCIVHHGGQIVYTRATKEADMFMFRVLNAVPYSNERGAQDFIACMHSFVTCNILVGLAVLVSWKQFGGKPIECMVPSDFTSAWVQYAENFCWSQDTYFIPFSTPVASSDIGERSSAQISYYQWMPFFLLFEAACFRLPCFIWKYFAGQSGMKVGEILRLTTDEHNTVPEIRRENVQALCVHLQGALRFQKRLKMKNLSPHKIFRCLNVKYSTYYVTLIYFIAKFAFLMNVGIQTKLLNQYLLPHSDHQQFGFDVWHNLWNGNETWKESGLFPRVTLCDFEVREMGNIQKHTVQCVLLLNVFTEKIFIVLWAWYMFLGTLTACNLFSWMFAMFSETSKEHFIINHLEMCEAPFDKENASNQQHVDCFMDKYLGLDGVFLLRLIAQHADVVFITELIGALWKSHYGIEEQRIALKRMNRVLPLLRSGGPEEVSPDAPSSHKNSVATSAATTKKMSLANRRQSSLKRHASVDDMESNRSKQFADSSSEEETKEKGSSRTSSEKRKKSLKKYAGSFLALHSCIHLL</sequence>
<feature type="transmembrane region" description="Helical" evidence="15">
    <location>
        <begin position="137"/>
        <end position="157"/>
    </location>
</feature>
<feature type="compositionally biased region" description="Basic residues" evidence="16">
    <location>
        <begin position="28"/>
        <end position="37"/>
    </location>
</feature>
<evidence type="ECO:0000256" key="11">
    <source>
        <dbReference type="ARBA" id="ARBA00023065"/>
    </source>
</evidence>
<protein>
    <recommendedName>
        <fullName evidence="15">Innexin</fullName>
    </recommendedName>
</protein>
<feature type="transmembrane region" description="Helical" evidence="15">
    <location>
        <begin position="219"/>
        <end position="238"/>
    </location>
</feature>
<dbReference type="InterPro" id="IPR004977">
    <property type="entry name" value="Ribosomal_eS25"/>
</dbReference>
<feature type="transmembrane region" description="Helical" evidence="15">
    <location>
        <begin position="401"/>
        <end position="426"/>
    </location>
</feature>
<reference evidence="17 18" key="1">
    <citation type="submission" date="2023-08" db="EMBL/GenBank/DDBJ databases">
        <title>A Necator americanus chromosomal reference genome.</title>
        <authorList>
            <person name="Ilik V."/>
            <person name="Petrzelkova K.J."/>
            <person name="Pardy F."/>
            <person name="Fuh T."/>
            <person name="Niatou-Singa F.S."/>
            <person name="Gouil Q."/>
            <person name="Baker L."/>
            <person name="Ritchie M.E."/>
            <person name="Jex A.R."/>
            <person name="Gazzola D."/>
            <person name="Li H."/>
            <person name="Toshio Fujiwara R."/>
            <person name="Zhan B."/>
            <person name="Aroian R.V."/>
            <person name="Pafco B."/>
            <person name="Schwarz E.M."/>
        </authorList>
    </citation>
    <scope>NUCLEOTIDE SEQUENCE [LARGE SCALE GENOMIC DNA]</scope>
    <source>
        <strain evidence="17 18">Aroian</strain>
        <tissue evidence="17">Whole animal</tissue>
    </source>
</reference>
<comment type="similarity">
    <text evidence="15">Belongs to the pannexin family.</text>
</comment>
<comment type="similarity">
    <text evidence="3">Belongs to the eukaryotic ribosomal protein eS25 family.</text>
</comment>
<keyword evidence="10 15" id="KW-1133">Transmembrane helix</keyword>
<dbReference type="PANTHER" id="PTHR11893">
    <property type="entry name" value="INNEXIN"/>
    <property type="match status" value="1"/>
</dbReference>
<keyword evidence="4 15" id="KW-0813">Transport</keyword>
<evidence type="ECO:0000256" key="13">
    <source>
        <dbReference type="ARBA" id="ARBA00023274"/>
    </source>
</evidence>
<feature type="compositionally biased region" description="Basic and acidic residues" evidence="16">
    <location>
        <begin position="562"/>
        <end position="571"/>
    </location>
</feature>
<keyword evidence="14 15" id="KW-0407">Ion channel</keyword>
<organism evidence="17 18">
    <name type="scientific">Necator americanus</name>
    <name type="common">Human hookworm</name>
    <dbReference type="NCBI Taxonomy" id="51031"/>
    <lineage>
        <taxon>Eukaryota</taxon>
        <taxon>Metazoa</taxon>
        <taxon>Ecdysozoa</taxon>
        <taxon>Nematoda</taxon>
        <taxon>Chromadorea</taxon>
        <taxon>Rhabditida</taxon>
        <taxon>Rhabditina</taxon>
        <taxon>Rhabditomorpha</taxon>
        <taxon>Strongyloidea</taxon>
        <taxon>Ancylostomatidae</taxon>
        <taxon>Bunostominae</taxon>
        <taxon>Necator</taxon>
    </lineage>
</organism>
<keyword evidence="8" id="KW-0965">Cell junction</keyword>
<dbReference type="PRINTS" id="PR01262">
    <property type="entry name" value="INNEXIN"/>
</dbReference>
<keyword evidence="7" id="KW-0303">Gap junction</keyword>
<keyword evidence="6 15" id="KW-0812">Transmembrane</keyword>
<dbReference type="EMBL" id="JAVFWL010000004">
    <property type="protein sequence ID" value="KAK6747573.1"/>
    <property type="molecule type" value="Genomic_DNA"/>
</dbReference>
<keyword evidence="5" id="KW-1003">Cell membrane</keyword>
<evidence type="ECO:0000256" key="12">
    <source>
        <dbReference type="ARBA" id="ARBA00023136"/>
    </source>
</evidence>
<dbReference type="Pfam" id="PF00876">
    <property type="entry name" value="Innexin"/>
    <property type="match status" value="1"/>
</dbReference>
<dbReference type="Proteomes" id="UP001303046">
    <property type="component" value="Unassembled WGS sequence"/>
</dbReference>
<evidence type="ECO:0000256" key="3">
    <source>
        <dbReference type="ARBA" id="ARBA00009106"/>
    </source>
</evidence>
<feature type="region of interest" description="Disordered" evidence="16">
    <location>
        <begin position="1"/>
        <end position="37"/>
    </location>
</feature>
<feature type="compositionally biased region" description="Basic and acidic residues" evidence="16">
    <location>
        <begin position="582"/>
        <end position="595"/>
    </location>
</feature>
<evidence type="ECO:0000313" key="17">
    <source>
        <dbReference type="EMBL" id="KAK6747573.1"/>
    </source>
</evidence>
<keyword evidence="13" id="KW-0687">Ribonucleoprotein</keyword>
<evidence type="ECO:0000256" key="10">
    <source>
        <dbReference type="ARBA" id="ARBA00022989"/>
    </source>
</evidence>
<evidence type="ECO:0000256" key="7">
    <source>
        <dbReference type="ARBA" id="ARBA00022868"/>
    </source>
</evidence>
<comment type="function">
    <text evidence="15">Structural component of the gap junctions.</text>
</comment>
<evidence type="ECO:0000256" key="5">
    <source>
        <dbReference type="ARBA" id="ARBA00022475"/>
    </source>
</evidence>
<feature type="compositionally biased region" description="Polar residues" evidence="16">
    <location>
        <begin position="533"/>
        <end position="555"/>
    </location>
</feature>
<keyword evidence="12 15" id="KW-0472">Membrane</keyword>
<evidence type="ECO:0000256" key="8">
    <source>
        <dbReference type="ARBA" id="ARBA00022949"/>
    </source>
</evidence>